<dbReference type="Proteomes" id="UP000630615">
    <property type="component" value="Unassembled WGS sequence"/>
</dbReference>
<proteinExistence type="predicted"/>
<evidence type="ECO:0000313" key="2">
    <source>
        <dbReference type="Proteomes" id="UP000630615"/>
    </source>
</evidence>
<name>A0ABQ1PUF6_9ENTE</name>
<evidence type="ECO:0008006" key="3">
    <source>
        <dbReference type="Google" id="ProtNLM"/>
    </source>
</evidence>
<comment type="caution">
    <text evidence="1">The sequence shown here is derived from an EMBL/GenBank/DDBJ whole genome shotgun (WGS) entry which is preliminary data.</text>
</comment>
<dbReference type="EMBL" id="BMKI01000016">
    <property type="protein sequence ID" value="GGD03699.1"/>
    <property type="molecule type" value="Genomic_DNA"/>
</dbReference>
<evidence type="ECO:0000313" key="1">
    <source>
        <dbReference type="EMBL" id="GGD03699.1"/>
    </source>
</evidence>
<protein>
    <recommendedName>
        <fullName evidence="3">HK97 gp10 family phage protein</fullName>
    </recommendedName>
</protein>
<gene>
    <name evidence="1" type="ORF">GCM10011573_36450</name>
</gene>
<dbReference type="RefSeq" id="WP_088270926.1">
    <property type="nucleotide sequence ID" value="NZ_BMKI01000016.1"/>
</dbReference>
<accession>A0ABQ1PUF6</accession>
<sequence length="113" mass="13085">MGWGISMDGTAALERELQKKSELDLIDVQKKQMRDIYTRGQQPGGTPVDTSELRMSMKYSGEEVGYVKDYGPHVEFGHRLRNGLFLPGQYFFKTNVDSQKEIYYQDLKNKLKE</sequence>
<organism evidence="1 2">
    <name type="scientific">Enterococcus wangshanyuanii</name>
    <dbReference type="NCBI Taxonomy" id="2005703"/>
    <lineage>
        <taxon>Bacteria</taxon>
        <taxon>Bacillati</taxon>
        <taxon>Bacillota</taxon>
        <taxon>Bacilli</taxon>
        <taxon>Lactobacillales</taxon>
        <taxon>Enterococcaceae</taxon>
        <taxon>Enterococcus</taxon>
    </lineage>
</organism>
<keyword evidence="2" id="KW-1185">Reference proteome</keyword>
<reference evidence="2" key="1">
    <citation type="journal article" date="2019" name="Int. J. Syst. Evol. Microbiol.">
        <title>The Global Catalogue of Microorganisms (GCM) 10K type strain sequencing project: providing services to taxonomists for standard genome sequencing and annotation.</title>
        <authorList>
            <consortium name="The Broad Institute Genomics Platform"/>
            <consortium name="The Broad Institute Genome Sequencing Center for Infectious Disease"/>
            <person name="Wu L."/>
            <person name="Ma J."/>
        </authorList>
    </citation>
    <scope>NUCLEOTIDE SEQUENCE [LARGE SCALE GENOMIC DNA]</scope>
    <source>
        <strain evidence="2">CGMCC 1.15942</strain>
    </source>
</reference>